<evidence type="ECO:0000259" key="1">
    <source>
        <dbReference type="PROSITE" id="PS51494"/>
    </source>
</evidence>
<dbReference type="EC" id="3.4.21.116" evidence="2"/>
<dbReference type="Gene3D" id="2.30.42.10">
    <property type="match status" value="1"/>
</dbReference>
<dbReference type="InterPro" id="IPR009003">
    <property type="entry name" value="Peptidase_S1_PA"/>
</dbReference>
<organism evidence="2">
    <name type="scientific">Intestinibacter bartlettii</name>
    <dbReference type="NCBI Taxonomy" id="261299"/>
    <lineage>
        <taxon>Bacteria</taxon>
        <taxon>Bacillati</taxon>
        <taxon>Bacillota</taxon>
        <taxon>Clostridia</taxon>
        <taxon>Peptostreptococcales</taxon>
        <taxon>Peptostreptococcaceae</taxon>
        <taxon>Intestinibacter</taxon>
    </lineage>
</organism>
<dbReference type="SUPFAM" id="SSF50494">
    <property type="entry name" value="Trypsin-like serine proteases"/>
    <property type="match status" value="1"/>
</dbReference>
<dbReference type="PROSITE" id="PS51494">
    <property type="entry name" value="SPOIVB"/>
    <property type="match status" value="1"/>
</dbReference>
<proteinExistence type="predicted"/>
<dbReference type="InterPro" id="IPR008763">
    <property type="entry name" value="Peptidase_S55"/>
</dbReference>
<dbReference type="GO" id="GO:0016787">
    <property type="term" value="F:hydrolase activity"/>
    <property type="evidence" value="ECO:0007669"/>
    <property type="project" value="UniProtKB-KW"/>
</dbReference>
<dbReference type="EMBL" id="CACRUE010000026">
    <property type="protein sequence ID" value="VYU12798.1"/>
    <property type="molecule type" value="Genomic_DNA"/>
</dbReference>
<accession>A0A6N3CCY6</accession>
<evidence type="ECO:0000313" key="2">
    <source>
        <dbReference type="EMBL" id="VYU12798.1"/>
    </source>
</evidence>
<reference evidence="2" key="1">
    <citation type="submission" date="2019-11" db="EMBL/GenBank/DDBJ databases">
        <authorList>
            <person name="Feng L."/>
        </authorList>
    </citation>
    <scope>NUCLEOTIDE SEQUENCE</scope>
    <source>
        <strain evidence="2">IbartlettiiLFYP30</strain>
    </source>
</reference>
<dbReference type="AlphaFoldDB" id="A0A6N3CCY6"/>
<keyword evidence="2" id="KW-0378">Hydrolase</keyword>
<feature type="domain" description="Peptidase S55" evidence="1">
    <location>
        <begin position="106"/>
        <end position="324"/>
    </location>
</feature>
<gene>
    <name evidence="2" type="primary">spoIVB_2</name>
    <name evidence="2" type="ORF">IBLFYP30_01805</name>
</gene>
<name>A0A6N3CCY6_9FIRM</name>
<dbReference type="SUPFAM" id="SSF50156">
    <property type="entry name" value="PDZ domain-like"/>
    <property type="match status" value="1"/>
</dbReference>
<sequence>MPNFNKKFNLRFNKLLFICFTFLLYFFMNNVNYAYSLEKNNDTYLIPIGKVIQVDGELENLIVRNEIKGCPLKCGDLILEVEGNSIKSFNNLADVFYSSNSNQLKIKIKRGNDIKNLICYKEPLKKVNFNNAISGFATLTYINPQTNEFGAVGHSINIGNAKQIPIKAGEISTTTNLDIQKSYRGNVGCINANKNYLIGNFNTNTQYGIKGITKNIDFSNEEKYKVASLDEVELGNAQIILQNKQNKCVKYDIEILKIENQTSPSPKTFKIKIVDEDLLRDTGGIVQGMSGTPIIQNGKIIGAVSHALENNPKVGYGVYIKWML</sequence>
<dbReference type="Pfam" id="PF05580">
    <property type="entry name" value="Peptidase_S55"/>
    <property type="match status" value="1"/>
</dbReference>
<protein>
    <submittedName>
        <fullName evidence="2">SpoIVB peptidase</fullName>
        <ecNumber evidence="2">3.4.21.116</ecNumber>
    </submittedName>
</protein>
<dbReference type="InterPro" id="IPR036034">
    <property type="entry name" value="PDZ_sf"/>
</dbReference>